<dbReference type="GO" id="GO:0098505">
    <property type="term" value="F:G-rich strand telomeric DNA binding"/>
    <property type="evidence" value="ECO:0007669"/>
    <property type="project" value="TreeGrafter"/>
</dbReference>
<dbReference type="InterPro" id="IPR057620">
    <property type="entry name" value="POT1A/B-like_OB"/>
</dbReference>
<reference evidence="6 7" key="1">
    <citation type="submission" date="2017-09" db="EMBL/GenBank/DDBJ databases">
        <title>WGS assembly of Aquilegia coerulea Goldsmith.</title>
        <authorList>
            <person name="Hodges S."/>
            <person name="Kramer E."/>
            <person name="Nordborg M."/>
            <person name="Tomkins J."/>
            <person name="Borevitz J."/>
            <person name="Derieg N."/>
            <person name="Yan J."/>
            <person name="Mihaltcheva S."/>
            <person name="Hayes R.D."/>
            <person name="Rokhsar D."/>
        </authorList>
    </citation>
    <scope>NUCLEOTIDE SEQUENCE [LARGE SCALE GENOMIC DNA]</scope>
    <source>
        <strain evidence="7">cv. Goldsmith</strain>
    </source>
</reference>
<dbReference type="PANTHER" id="PTHR14513:SF0">
    <property type="entry name" value="PROTECTION OF TELOMERES PROTEIN 1"/>
    <property type="match status" value="1"/>
</dbReference>
<dbReference type="Pfam" id="PF25507">
    <property type="entry name" value="OB_POT1A"/>
    <property type="match status" value="1"/>
</dbReference>
<evidence type="ECO:0000256" key="3">
    <source>
        <dbReference type="ARBA" id="ARBA00022895"/>
    </source>
</evidence>
<dbReference type="GO" id="GO:0032210">
    <property type="term" value="P:regulation of telomere maintenance via telomerase"/>
    <property type="evidence" value="ECO:0007669"/>
    <property type="project" value="TreeGrafter"/>
</dbReference>
<dbReference type="Proteomes" id="UP000230069">
    <property type="component" value="Unassembled WGS sequence"/>
</dbReference>
<dbReference type="SMART" id="SM00976">
    <property type="entry name" value="Telo_bind"/>
    <property type="match status" value="1"/>
</dbReference>
<dbReference type="OrthoDB" id="2186770at2759"/>
<proteinExistence type="predicted"/>
<keyword evidence="2" id="KW-0158">Chromosome</keyword>
<keyword evidence="3" id="KW-0779">Telomere</keyword>
<dbReference type="PANTHER" id="PTHR14513">
    <property type="entry name" value="PROTECTION OF TELOMERES 1"/>
    <property type="match status" value="1"/>
</dbReference>
<dbReference type="Gene3D" id="2.40.50.140">
    <property type="entry name" value="Nucleic acid-binding proteins"/>
    <property type="match status" value="2"/>
</dbReference>
<dbReference type="InterPro" id="IPR028389">
    <property type="entry name" value="POT1"/>
</dbReference>
<dbReference type="STRING" id="218851.A0A2G5DUQ8"/>
<dbReference type="InterPro" id="IPR011564">
    <property type="entry name" value="Telomer_end-bd_POT1/Cdc13"/>
</dbReference>
<dbReference type="CDD" id="cd04497">
    <property type="entry name" value="hPOT1_OB1_like"/>
    <property type="match status" value="1"/>
</dbReference>
<dbReference type="InterPro" id="IPR012340">
    <property type="entry name" value="NA-bd_OB-fold"/>
</dbReference>
<dbReference type="Pfam" id="PF02765">
    <property type="entry name" value="POT1"/>
    <property type="match status" value="1"/>
</dbReference>
<evidence type="ECO:0000256" key="1">
    <source>
        <dbReference type="ARBA" id="ARBA00004574"/>
    </source>
</evidence>
<dbReference type="EMBL" id="KZ305031">
    <property type="protein sequence ID" value="PIA47225.1"/>
    <property type="molecule type" value="Genomic_DNA"/>
</dbReference>
<comment type="subcellular location">
    <subcellularLocation>
        <location evidence="1">Chromosome</location>
        <location evidence="1">Telomere</location>
    </subcellularLocation>
</comment>
<dbReference type="FunCoup" id="A0A2G5DUQ8">
    <property type="interactions" value="85"/>
</dbReference>
<dbReference type="GO" id="GO:0010521">
    <property type="term" value="F:telomerase inhibitor activity"/>
    <property type="evidence" value="ECO:0007669"/>
    <property type="project" value="TreeGrafter"/>
</dbReference>
<accession>A0A2G5DUQ8</accession>
<keyword evidence="7" id="KW-1185">Reference proteome</keyword>
<sequence length="480" mass="54688">MQEREEVSVYFSINDAVSALRQKVSLIGVITEYTLPEMSRGTDWFCSLKLMDASYQDHGLVINVFAESVDKLPLVRSAGDIVCFTSITINFHHEKVIAVFKKSISTFALFEGKSSKSFIPYQASSSYNLGKLDIEVLTSLRTWLLNYQLDSGISSGRRMLLLKLFLLRGTSESILPLEKIRDGKCFDLVCKILTVREVSKDNWMLFLWDGTDAPPLSCRTKLNLELENPLPLQLEASLLPRDVLCEFPTVGTVLRVIVDQASEKLVFQPWRWVKIIDLVCEERFGLWCGHLKPSTRVRILSDEDITVIDRQRIYADRLPTKWDRMPSSALPWPPQITETDLGHLPFATLMDALTCSEVPTKFQCVVRVVAICPWQVENFRSPTGTCVYRIRLTLEDPTARIHAIIYAEDGEKFFNGYPPMDVLMSKRNALLGVAAEDGVEDLDAPRNPPWVQLCLKSYFVDDNDPWSSRKYRVFDTRLVA</sequence>
<gene>
    <name evidence="6" type="ORF">AQUCO_01400126v1</name>
</gene>
<feature type="domain" description="Telomeric single stranded DNA binding POT1/Cdc13" evidence="5">
    <location>
        <begin position="10"/>
        <end position="145"/>
    </location>
</feature>
<evidence type="ECO:0000256" key="4">
    <source>
        <dbReference type="ARBA" id="ARBA00023125"/>
    </source>
</evidence>
<dbReference type="InParanoid" id="A0A2G5DUQ8"/>
<dbReference type="GO" id="GO:0016233">
    <property type="term" value="P:telomere capping"/>
    <property type="evidence" value="ECO:0007669"/>
    <property type="project" value="TreeGrafter"/>
</dbReference>
<evidence type="ECO:0000256" key="2">
    <source>
        <dbReference type="ARBA" id="ARBA00022454"/>
    </source>
</evidence>
<dbReference type="SUPFAM" id="SSF50249">
    <property type="entry name" value="Nucleic acid-binding proteins"/>
    <property type="match status" value="2"/>
</dbReference>
<keyword evidence="4" id="KW-0238">DNA-binding</keyword>
<dbReference type="AlphaFoldDB" id="A0A2G5DUQ8"/>
<evidence type="ECO:0000313" key="6">
    <source>
        <dbReference type="EMBL" id="PIA47225.1"/>
    </source>
</evidence>
<protein>
    <recommendedName>
        <fullName evidence="5">Telomeric single stranded DNA binding POT1/Cdc13 domain-containing protein</fullName>
    </recommendedName>
</protein>
<evidence type="ECO:0000313" key="7">
    <source>
        <dbReference type="Proteomes" id="UP000230069"/>
    </source>
</evidence>
<organism evidence="6 7">
    <name type="scientific">Aquilegia coerulea</name>
    <name type="common">Rocky mountain columbine</name>
    <dbReference type="NCBI Taxonomy" id="218851"/>
    <lineage>
        <taxon>Eukaryota</taxon>
        <taxon>Viridiplantae</taxon>
        <taxon>Streptophyta</taxon>
        <taxon>Embryophyta</taxon>
        <taxon>Tracheophyta</taxon>
        <taxon>Spermatophyta</taxon>
        <taxon>Magnoliopsida</taxon>
        <taxon>Ranunculales</taxon>
        <taxon>Ranunculaceae</taxon>
        <taxon>Thalictroideae</taxon>
        <taxon>Aquilegia</taxon>
    </lineage>
</organism>
<name>A0A2G5DUQ8_AQUCA</name>
<dbReference type="GO" id="GO:0000783">
    <property type="term" value="C:nuclear telomere cap complex"/>
    <property type="evidence" value="ECO:0007669"/>
    <property type="project" value="TreeGrafter"/>
</dbReference>
<evidence type="ECO:0000259" key="5">
    <source>
        <dbReference type="SMART" id="SM00976"/>
    </source>
</evidence>